<dbReference type="Gramene" id="mRNA:HanXRQr2_Chr17g0785131">
    <property type="protein sequence ID" value="CDS:HanXRQr2_Chr17g0785131.1"/>
    <property type="gene ID" value="HanXRQr2_Chr17g0785131"/>
</dbReference>
<comment type="caution">
    <text evidence="1">The sequence shown here is derived from an EMBL/GenBank/DDBJ whole genome shotgun (WGS) entry which is preliminary data.</text>
</comment>
<evidence type="ECO:0000313" key="1">
    <source>
        <dbReference type="EMBL" id="KAF5753887.1"/>
    </source>
</evidence>
<proteinExistence type="predicted"/>
<accession>A0A9K3DH14</accession>
<sequence length="60" mass="7204">MPYHVREIKRNDYNVILPCILDDVHLLLRSLEWLCGMTCCPGILVKYCYVVVQEWLICYR</sequence>
<evidence type="ECO:0000313" key="2">
    <source>
        <dbReference type="Proteomes" id="UP000215914"/>
    </source>
</evidence>
<dbReference type="EMBL" id="MNCJ02000332">
    <property type="protein sequence ID" value="KAF5753887.1"/>
    <property type="molecule type" value="Genomic_DNA"/>
</dbReference>
<reference evidence="1" key="2">
    <citation type="submission" date="2020-06" db="EMBL/GenBank/DDBJ databases">
        <title>Helianthus annuus Genome sequencing and assembly Release 2.</title>
        <authorList>
            <person name="Gouzy J."/>
            <person name="Langlade N."/>
            <person name="Munos S."/>
        </authorList>
    </citation>
    <scope>NUCLEOTIDE SEQUENCE</scope>
    <source>
        <tissue evidence="1">Leaves</tissue>
    </source>
</reference>
<organism evidence="1 2">
    <name type="scientific">Helianthus annuus</name>
    <name type="common">Common sunflower</name>
    <dbReference type="NCBI Taxonomy" id="4232"/>
    <lineage>
        <taxon>Eukaryota</taxon>
        <taxon>Viridiplantae</taxon>
        <taxon>Streptophyta</taxon>
        <taxon>Embryophyta</taxon>
        <taxon>Tracheophyta</taxon>
        <taxon>Spermatophyta</taxon>
        <taxon>Magnoliopsida</taxon>
        <taxon>eudicotyledons</taxon>
        <taxon>Gunneridae</taxon>
        <taxon>Pentapetalae</taxon>
        <taxon>asterids</taxon>
        <taxon>campanulids</taxon>
        <taxon>Asterales</taxon>
        <taxon>Asteraceae</taxon>
        <taxon>Asteroideae</taxon>
        <taxon>Heliantheae alliance</taxon>
        <taxon>Heliantheae</taxon>
        <taxon>Helianthus</taxon>
    </lineage>
</organism>
<protein>
    <submittedName>
        <fullName evidence="1">Uncharacterized protein</fullName>
    </submittedName>
</protein>
<gene>
    <name evidence="1" type="ORF">HanXRQr2_Chr17g0785131</name>
</gene>
<name>A0A9K3DH14_HELAN</name>
<keyword evidence="2" id="KW-1185">Reference proteome</keyword>
<dbReference type="Proteomes" id="UP000215914">
    <property type="component" value="Unassembled WGS sequence"/>
</dbReference>
<dbReference type="AlphaFoldDB" id="A0A9K3DH14"/>
<reference evidence="1" key="1">
    <citation type="journal article" date="2017" name="Nature">
        <title>The sunflower genome provides insights into oil metabolism, flowering and Asterid evolution.</title>
        <authorList>
            <person name="Badouin H."/>
            <person name="Gouzy J."/>
            <person name="Grassa C.J."/>
            <person name="Murat F."/>
            <person name="Staton S.E."/>
            <person name="Cottret L."/>
            <person name="Lelandais-Briere C."/>
            <person name="Owens G.L."/>
            <person name="Carrere S."/>
            <person name="Mayjonade B."/>
            <person name="Legrand L."/>
            <person name="Gill N."/>
            <person name="Kane N.C."/>
            <person name="Bowers J.E."/>
            <person name="Hubner S."/>
            <person name="Bellec A."/>
            <person name="Berard A."/>
            <person name="Berges H."/>
            <person name="Blanchet N."/>
            <person name="Boniface M.C."/>
            <person name="Brunel D."/>
            <person name="Catrice O."/>
            <person name="Chaidir N."/>
            <person name="Claudel C."/>
            <person name="Donnadieu C."/>
            <person name="Faraut T."/>
            <person name="Fievet G."/>
            <person name="Helmstetter N."/>
            <person name="King M."/>
            <person name="Knapp S.J."/>
            <person name="Lai Z."/>
            <person name="Le Paslier M.C."/>
            <person name="Lippi Y."/>
            <person name="Lorenzon L."/>
            <person name="Mandel J.R."/>
            <person name="Marage G."/>
            <person name="Marchand G."/>
            <person name="Marquand E."/>
            <person name="Bret-Mestries E."/>
            <person name="Morien E."/>
            <person name="Nambeesan S."/>
            <person name="Nguyen T."/>
            <person name="Pegot-Espagnet P."/>
            <person name="Pouilly N."/>
            <person name="Raftis F."/>
            <person name="Sallet E."/>
            <person name="Schiex T."/>
            <person name="Thomas J."/>
            <person name="Vandecasteele C."/>
            <person name="Vares D."/>
            <person name="Vear F."/>
            <person name="Vautrin S."/>
            <person name="Crespi M."/>
            <person name="Mangin B."/>
            <person name="Burke J.M."/>
            <person name="Salse J."/>
            <person name="Munos S."/>
            <person name="Vincourt P."/>
            <person name="Rieseberg L.H."/>
            <person name="Langlade N.B."/>
        </authorList>
    </citation>
    <scope>NUCLEOTIDE SEQUENCE</scope>
    <source>
        <tissue evidence="1">Leaves</tissue>
    </source>
</reference>